<gene>
    <name evidence="5" type="ORF">prwr041_09770</name>
</gene>
<organism evidence="5 6">
    <name type="scientific">Prevotella herbatica</name>
    <dbReference type="NCBI Taxonomy" id="2801997"/>
    <lineage>
        <taxon>Bacteria</taxon>
        <taxon>Pseudomonadati</taxon>
        <taxon>Bacteroidota</taxon>
        <taxon>Bacteroidia</taxon>
        <taxon>Bacteroidales</taxon>
        <taxon>Prevotellaceae</taxon>
        <taxon>Prevotella</taxon>
    </lineage>
</organism>
<dbReference type="SUPFAM" id="SSF53187">
    <property type="entry name" value="Zn-dependent exopeptidases"/>
    <property type="match status" value="1"/>
</dbReference>
<keyword evidence="2" id="KW-0012">Acyltransferase</keyword>
<evidence type="ECO:0000313" key="5">
    <source>
        <dbReference type="EMBL" id="BCS85084.1"/>
    </source>
</evidence>
<sequence>MRKYMKIAIGLAVAAALGGSAYYYKSANNQISDINTTEEIEKVQPVGPSFNADSAYAYTKAQCDFGTRNMNSEGHDRCAKWIIAKFKQYGCKVESQKANLKGYDGTTLKSQNIIAKINPEATTRILICAHWDSRPWADNDPDKANWKKPIMAANDAASGVAVMIELARLLDSQKGKKGALNSQFGIDFVCFDAEDWGTPQWADVKDDGSSWALGAQYWSKNLPQGYEARYGILLDMVGGVGAQFYQEGMSKQYAPEIVNKVWKAARQVGFGSSFPNSDGGMITDDHIPVNQDAKIPTIDIIPYYPNCQQSSFGPTWHTLADNMDNIDKNTLKAVGQTLVQVLWSER</sequence>
<evidence type="ECO:0000256" key="3">
    <source>
        <dbReference type="SAM" id="SignalP"/>
    </source>
</evidence>
<dbReference type="PANTHER" id="PTHR12283:SF6">
    <property type="entry name" value="GLUTAMINYL-PEPTIDE CYCLOTRANSFERASE-RELATED"/>
    <property type="match status" value="1"/>
</dbReference>
<reference evidence="5 6" key="1">
    <citation type="journal article" date="2022" name="Int. J. Syst. Evol. Microbiol.">
        <title>Prevotella herbatica sp. nov., a plant polysaccharide-decomposing anaerobic bacterium isolated from a methanogenic reactor.</title>
        <authorList>
            <person name="Uek A."/>
            <person name="Tonouchi A."/>
            <person name="Kaku N."/>
            <person name="Ueki K."/>
        </authorList>
    </citation>
    <scope>NUCLEOTIDE SEQUENCE [LARGE SCALE GENOMIC DNA]</scope>
    <source>
        <strain evidence="5 6">WR041</strain>
    </source>
</reference>
<feature type="domain" description="Peptidase M28" evidence="4">
    <location>
        <begin position="112"/>
        <end position="341"/>
    </location>
</feature>
<dbReference type="InterPro" id="IPR040234">
    <property type="entry name" value="QC/QCL"/>
</dbReference>
<accession>A0ABM7NXC3</accession>
<feature type="signal peptide" evidence="3">
    <location>
        <begin position="1"/>
        <end position="21"/>
    </location>
</feature>
<dbReference type="EMBL" id="AP024484">
    <property type="protein sequence ID" value="BCS85084.1"/>
    <property type="molecule type" value="Genomic_DNA"/>
</dbReference>
<feature type="chain" id="PRO_5047433920" evidence="3">
    <location>
        <begin position="22"/>
        <end position="346"/>
    </location>
</feature>
<dbReference type="PANTHER" id="PTHR12283">
    <property type="entry name" value="GLUTAMINYL-PEPTIDE CYCLOTRANSFERASE"/>
    <property type="match status" value="1"/>
</dbReference>
<keyword evidence="3" id="KW-0732">Signal</keyword>
<name>A0ABM7NXC3_9BACT</name>
<keyword evidence="1" id="KW-0808">Transferase</keyword>
<keyword evidence="6" id="KW-1185">Reference proteome</keyword>
<proteinExistence type="predicted"/>
<evidence type="ECO:0000259" key="4">
    <source>
        <dbReference type="Pfam" id="PF04389"/>
    </source>
</evidence>
<protein>
    <submittedName>
        <fullName evidence="5">Glutamine cyclotransferase</fullName>
    </submittedName>
</protein>
<evidence type="ECO:0000256" key="2">
    <source>
        <dbReference type="ARBA" id="ARBA00023315"/>
    </source>
</evidence>
<evidence type="ECO:0000313" key="6">
    <source>
        <dbReference type="Proteomes" id="UP001319045"/>
    </source>
</evidence>
<evidence type="ECO:0000256" key="1">
    <source>
        <dbReference type="ARBA" id="ARBA00022679"/>
    </source>
</evidence>
<dbReference type="RefSeq" id="WP_207155244.1">
    <property type="nucleotide sequence ID" value="NZ_AP024484.1"/>
</dbReference>
<dbReference type="InterPro" id="IPR007484">
    <property type="entry name" value="Peptidase_M28"/>
</dbReference>
<dbReference type="Gene3D" id="3.40.630.10">
    <property type="entry name" value="Zn peptidases"/>
    <property type="match status" value="1"/>
</dbReference>
<dbReference type="Proteomes" id="UP001319045">
    <property type="component" value="Chromosome"/>
</dbReference>
<dbReference type="Pfam" id="PF04389">
    <property type="entry name" value="Peptidase_M28"/>
    <property type="match status" value="1"/>
</dbReference>